<evidence type="ECO:0000256" key="2">
    <source>
        <dbReference type="ARBA" id="ARBA00008156"/>
    </source>
</evidence>
<evidence type="ECO:0000256" key="4">
    <source>
        <dbReference type="SAM" id="SignalP"/>
    </source>
</evidence>
<dbReference type="OrthoDB" id="9794322at2"/>
<dbReference type="Proteomes" id="UP000242447">
    <property type="component" value="Chromosome"/>
</dbReference>
<dbReference type="AlphaFoldDB" id="A0A1W6P192"/>
<reference evidence="6 7" key="1">
    <citation type="submission" date="2017-02" db="EMBL/GenBank/DDBJ databases">
        <title>Ketogulonicigenium robustum SPU B003 Genome sequencing and assembly.</title>
        <authorList>
            <person name="Li Y."/>
            <person name="Liu L."/>
            <person name="Wang C."/>
            <person name="Zhang M."/>
            <person name="Zhang T."/>
            <person name="Zhang Y."/>
        </authorList>
    </citation>
    <scope>NUCLEOTIDE SEQUENCE [LARGE SCALE GENOMIC DNA]</scope>
    <source>
        <strain evidence="6 7">SPU_B003</strain>
    </source>
</reference>
<proteinExistence type="inferred from homology"/>
<protein>
    <submittedName>
        <fullName evidence="6">Alcohol dehydrogenase (Cytochrome c)</fullName>
        <ecNumber evidence="6">1.1.2.8</ecNumber>
    </submittedName>
</protein>
<dbReference type="PANTHER" id="PTHR32303:SF10">
    <property type="entry name" value="OUTER MEMBRANE PROTEIN ASSEMBLY FACTOR BAMB"/>
    <property type="match status" value="1"/>
</dbReference>
<evidence type="ECO:0000313" key="7">
    <source>
        <dbReference type="Proteomes" id="UP000242447"/>
    </source>
</evidence>
<feature type="domain" description="Pyrrolo-quinoline quinone repeat" evidence="5">
    <location>
        <begin position="456"/>
        <end position="524"/>
    </location>
</feature>
<dbReference type="GO" id="GO:0052934">
    <property type="term" value="F:alcohol dehydrogenase (cytochrome c) activity"/>
    <property type="evidence" value="ECO:0007669"/>
    <property type="project" value="UniProtKB-EC"/>
</dbReference>
<feature type="signal peptide" evidence="4">
    <location>
        <begin position="1"/>
        <end position="25"/>
    </location>
</feature>
<dbReference type="EC" id="1.1.2.8" evidence="6"/>
<dbReference type="InterPro" id="IPR011047">
    <property type="entry name" value="Quinoprotein_ADH-like_sf"/>
</dbReference>
<dbReference type="InterPro" id="IPR002372">
    <property type="entry name" value="PQQ_rpt_dom"/>
</dbReference>
<sequence>MKQHLSRIAALGLGVSSLIALPAWAEIANYTPITEETLRAPADGDWLQWRNTDNGWGYSPLAQITPENASQLQLAWGWAMEPGQQETAPLIYNGVMFLANPGGVVQALNAATGDLLWEFRREFPDTVRPGAITRGLAAFGDNIYYAAPDASIIALDARTGQVAWETRVARPEDGAYFTAAPIVAEGVVVAGYQGCWRFREEKCAVVGLDAATGEEKWRVVTIEDEAEGDTWGGTPYLMRAGGDIWTSGTYDAEHGLVLIGISQAKPWARASRGHDGATLYTDSVLAIDPTSGNVEWYRQYIPGDSNDNDEAFEHMMIDFDGEQRYVNMGKLGVLWQGSLEDGTPIAAYDLGWQNQIDIADGAFVDYRPGMVAEVNTPIAMCPSLAGLRSWRAMAFSPETRAVYIPISMTCDAGMIYREVEMVPGGGGNGQAGSTRIMRPESPDNMGRFVAMNVDTGEIMWQHIMRSPANTSTLTTAGGVVFGGDWDRNLFAFDEKTGDVLWQTRLPQAAQGYLAAYEVDGRQYIAVPVGVGGASWSTSMPITLLPELRRPSGGNAMLVFALPETVASVQ</sequence>
<comment type="similarity">
    <text evidence="2">Belongs to the bacterial PQQ dehydrogenase family.</text>
</comment>
<dbReference type="InterPro" id="IPR018391">
    <property type="entry name" value="PQQ_b-propeller_rpt"/>
</dbReference>
<evidence type="ECO:0000256" key="1">
    <source>
        <dbReference type="ARBA" id="ARBA00001931"/>
    </source>
</evidence>
<feature type="chain" id="PRO_5012213279" evidence="4">
    <location>
        <begin position="26"/>
        <end position="569"/>
    </location>
</feature>
<dbReference type="STRING" id="92947.BVG79_01933"/>
<evidence type="ECO:0000259" key="5">
    <source>
        <dbReference type="Pfam" id="PF01011"/>
    </source>
</evidence>
<dbReference type="KEGG" id="kro:BVG79_01933"/>
<dbReference type="Gene3D" id="2.140.10.10">
    <property type="entry name" value="Quinoprotein alcohol dehydrogenase-like superfamily"/>
    <property type="match status" value="1"/>
</dbReference>
<evidence type="ECO:0000313" key="6">
    <source>
        <dbReference type="EMBL" id="ARO15275.1"/>
    </source>
</evidence>
<feature type="domain" description="Pyrrolo-quinoline quinone repeat" evidence="5">
    <location>
        <begin position="46"/>
        <end position="326"/>
    </location>
</feature>
<evidence type="ECO:0000256" key="3">
    <source>
        <dbReference type="ARBA" id="ARBA00023002"/>
    </source>
</evidence>
<dbReference type="PANTHER" id="PTHR32303">
    <property type="entry name" value="QUINOPROTEIN ALCOHOL DEHYDROGENASE (CYTOCHROME C)"/>
    <property type="match status" value="1"/>
</dbReference>
<dbReference type="SMART" id="SM00564">
    <property type="entry name" value="PQQ"/>
    <property type="match status" value="5"/>
</dbReference>
<dbReference type="RefSeq" id="WP_085786693.1">
    <property type="nucleotide sequence ID" value="NZ_CP019937.1"/>
</dbReference>
<keyword evidence="3 6" id="KW-0560">Oxidoreductase</keyword>
<organism evidence="6 7">
    <name type="scientific">Ketogulonicigenium robustum</name>
    <dbReference type="NCBI Taxonomy" id="92947"/>
    <lineage>
        <taxon>Bacteria</taxon>
        <taxon>Pseudomonadati</taxon>
        <taxon>Pseudomonadota</taxon>
        <taxon>Alphaproteobacteria</taxon>
        <taxon>Rhodobacterales</taxon>
        <taxon>Roseobacteraceae</taxon>
        <taxon>Ketogulonicigenium</taxon>
    </lineage>
</organism>
<keyword evidence="4" id="KW-0732">Signal</keyword>
<gene>
    <name evidence="6" type="primary">exaA</name>
    <name evidence="6" type="ORF">BVG79_01933</name>
</gene>
<name>A0A1W6P192_9RHOB</name>
<keyword evidence="7" id="KW-1185">Reference proteome</keyword>
<accession>A0A1W6P192</accession>
<comment type="cofactor">
    <cofactor evidence="1">
        <name>pyrroloquinoline quinone</name>
        <dbReference type="ChEBI" id="CHEBI:58442"/>
    </cofactor>
</comment>
<dbReference type="SUPFAM" id="SSF50998">
    <property type="entry name" value="Quinoprotein alcohol dehydrogenase-like"/>
    <property type="match status" value="1"/>
</dbReference>
<dbReference type="Pfam" id="PF01011">
    <property type="entry name" value="PQQ"/>
    <property type="match status" value="2"/>
</dbReference>
<dbReference type="EMBL" id="CP019937">
    <property type="protein sequence ID" value="ARO15275.1"/>
    <property type="molecule type" value="Genomic_DNA"/>
</dbReference>